<evidence type="ECO:0000256" key="11">
    <source>
        <dbReference type="HAMAP-Rule" id="MF_00165"/>
    </source>
</evidence>
<dbReference type="NCBIfam" id="TIGR00041">
    <property type="entry name" value="DTMP_kinase"/>
    <property type="match status" value="1"/>
</dbReference>
<dbReference type="SUPFAM" id="SSF52540">
    <property type="entry name" value="P-loop containing nucleoside triphosphate hydrolases"/>
    <property type="match status" value="1"/>
</dbReference>
<evidence type="ECO:0000256" key="4">
    <source>
        <dbReference type="ARBA" id="ARBA00022679"/>
    </source>
</evidence>
<keyword evidence="7 11" id="KW-0418">Kinase</keyword>
<keyword evidence="8 11" id="KW-0067">ATP-binding</keyword>
<reference evidence="13" key="1">
    <citation type="submission" date="2022-08" db="EMBL/GenBank/DDBJ databases">
        <authorList>
            <person name="Dzunkova M."/>
            <person name="La Clair J."/>
            <person name="Tyml T."/>
            <person name="Doud D."/>
            <person name="Schulz F."/>
            <person name="Piquer S."/>
            <person name="Porcel Sanchis D."/>
            <person name="Osborn A."/>
            <person name="Robinson D."/>
            <person name="Louie K.B."/>
            <person name="Bowen B.P."/>
            <person name="Bowers R."/>
            <person name="Lee J."/>
            <person name="Arnau Llombart V."/>
            <person name="Diaz Villanueva W."/>
            <person name="Gosliner T."/>
            <person name="Northen T."/>
            <person name="Cheng J.-F."/>
            <person name="Burkart M.D."/>
            <person name="Woyke T."/>
        </authorList>
    </citation>
    <scope>NUCLEOTIDE SEQUENCE</scope>
    <source>
        <strain evidence="13">Df01</strain>
    </source>
</reference>
<evidence type="ECO:0000256" key="6">
    <source>
        <dbReference type="ARBA" id="ARBA00022741"/>
    </source>
</evidence>
<evidence type="ECO:0000256" key="1">
    <source>
        <dbReference type="ARBA" id="ARBA00009776"/>
    </source>
</evidence>
<proteinExistence type="inferred from homology"/>
<dbReference type="PANTHER" id="PTHR10344:SF4">
    <property type="entry name" value="UMP-CMP KINASE 2, MITOCHONDRIAL"/>
    <property type="match status" value="1"/>
</dbReference>
<organism evidence="13 14">
    <name type="scientific">Candidatus Doriopsillibacter californiensis</name>
    <dbReference type="NCBI Taxonomy" id="2970740"/>
    <lineage>
        <taxon>Bacteria</taxon>
        <taxon>Pseudomonadati</taxon>
        <taxon>Pseudomonadota</taxon>
        <taxon>Gammaproteobacteria</taxon>
        <taxon>Candidatus Tethybacterales</taxon>
        <taxon>Candidatus Persebacteraceae</taxon>
        <taxon>Candidatus Doriopsillibacter</taxon>
    </lineage>
</organism>
<name>A0ABT7QM23_9GAMM</name>
<keyword evidence="14" id="KW-1185">Reference proteome</keyword>
<reference evidence="13" key="2">
    <citation type="journal article" date="2023" name="Microbiome">
        <title>Synthase-selected sorting approach identifies a beta-lactone synthase in a nudibranch symbiotic bacterium.</title>
        <authorList>
            <person name="Dzunkova M."/>
            <person name="La Clair J.J."/>
            <person name="Tyml T."/>
            <person name="Doud D."/>
            <person name="Schulz F."/>
            <person name="Piquer-Esteban S."/>
            <person name="Porcel Sanchis D."/>
            <person name="Osborn A."/>
            <person name="Robinson D."/>
            <person name="Louie K.B."/>
            <person name="Bowen B.P."/>
            <person name="Bowers R.M."/>
            <person name="Lee J."/>
            <person name="Arnau V."/>
            <person name="Diaz-Villanueva W."/>
            <person name="Stepanauskas R."/>
            <person name="Gosliner T."/>
            <person name="Date S.V."/>
            <person name="Northen T.R."/>
            <person name="Cheng J.F."/>
            <person name="Burkart M.D."/>
            <person name="Woyke T."/>
        </authorList>
    </citation>
    <scope>NUCLEOTIDE SEQUENCE</scope>
    <source>
        <strain evidence="13">Df01</strain>
    </source>
</reference>
<evidence type="ECO:0000313" key="13">
    <source>
        <dbReference type="EMBL" id="MDM5147749.1"/>
    </source>
</evidence>
<evidence type="ECO:0000256" key="10">
    <source>
        <dbReference type="ARBA" id="ARBA00048743"/>
    </source>
</evidence>
<dbReference type="Pfam" id="PF02223">
    <property type="entry name" value="Thymidylate_kin"/>
    <property type="match status" value="1"/>
</dbReference>
<dbReference type="Proteomes" id="UP001168167">
    <property type="component" value="Unassembled WGS sequence"/>
</dbReference>
<evidence type="ECO:0000256" key="3">
    <source>
        <dbReference type="ARBA" id="ARBA00017144"/>
    </source>
</evidence>
<accession>A0ABT7QM23</accession>
<dbReference type="InterPro" id="IPR018094">
    <property type="entry name" value="Thymidylate_kinase"/>
</dbReference>
<dbReference type="GO" id="GO:0004798">
    <property type="term" value="F:dTMP kinase activity"/>
    <property type="evidence" value="ECO:0007669"/>
    <property type="project" value="UniProtKB-EC"/>
</dbReference>
<keyword evidence="6 11" id="KW-0547">Nucleotide-binding</keyword>
<evidence type="ECO:0000259" key="12">
    <source>
        <dbReference type="Pfam" id="PF02223"/>
    </source>
</evidence>
<comment type="caution">
    <text evidence="13">The sequence shown here is derived from an EMBL/GenBank/DDBJ whole genome shotgun (WGS) entry which is preliminary data.</text>
</comment>
<evidence type="ECO:0000313" key="14">
    <source>
        <dbReference type="Proteomes" id="UP001168167"/>
    </source>
</evidence>
<keyword evidence="4 11" id="KW-0808">Transferase</keyword>
<dbReference type="CDD" id="cd01672">
    <property type="entry name" value="TMPK"/>
    <property type="match status" value="1"/>
</dbReference>
<evidence type="ECO:0000256" key="2">
    <source>
        <dbReference type="ARBA" id="ARBA00012980"/>
    </source>
</evidence>
<dbReference type="InterPro" id="IPR018095">
    <property type="entry name" value="Thymidylate_kin_CS"/>
</dbReference>
<protein>
    <recommendedName>
        <fullName evidence="3 11">Thymidylate kinase</fullName>
        <ecNumber evidence="2 11">2.7.4.9</ecNumber>
    </recommendedName>
    <alternativeName>
        <fullName evidence="9 11">dTMP kinase</fullName>
    </alternativeName>
</protein>
<keyword evidence="5 11" id="KW-0545">Nucleotide biosynthesis</keyword>
<dbReference type="EMBL" id="JANQAO010000003">
    <property type="protein sequence ID" value="MDM5147749.1"/>
    <property type="molecule type" value="Genomic_DNA"/>
</dbReference>
<sequence>MKHGNFITFEGLDGAGKTTQAALLAATLRQSGKEVIETREPGGTEIGESLRSLALKTEGLDAVTETLLMLAARREHIHHLINPALARGAWVICDRFSDSTYAYQGGGRGVCQKWLHACLSEVENSLQPAVSFYLDVPPTFSAHLSSKDVFETAGDSFYSSVKKAYQKIIIDNPKRVVSISWEKNGVRRTRESIAEEIAAVVRERFFK</sequence>
<dbReference type="InterPro" id="IPR039430">
    <property type="entry name" value="Thymidylate_kin-like_dom"/>
</dbReference>
<evidence type="ECO:0000256" key="8">
    <source>
        <dbReference type="ARBA" id="ARBA00022840"/>
    </source>
</evidence>
<gene>
    <name evidence="11 13" type="primary">tmk</name>
    <name evidence="13" type="ORF">NQX30_05130</name>
</gene>
<dbReference type="PROSITE" id="PS01331">
    <property type="entry name" value="THYMIDYLATE_KINASE"/>
    <property type="match status" value="1"/>
</dbReference>
<feature type="binding site" evidence="11">
    <location>
        <begin position="11"/>
        <end position="18"/>
    </location>
    <ligand>
        <name>ATP</name>
        <dbReference type="ChEBI" id="CHEBI:30616"/>
    </ligand>
</feature>
<dbReference type="PANTHER" id="PTHR10344">
    <property type="entry name" value="THYMIDYLATE KINASE"/>
    <property type="match status" value="1"/>
</dbReference>
<comment type="catalytic activity">
    <reaction evidence="10 11">
        <text>dTMP + ATP = dTDP + ADP</text>
        <dbReference type="Rhea" id="RHEA:13517"/>
        <dbReference type="ChEBI" id="CHEBI:30616"/>
        <dbReference type="ChEBI" id="CHEBI:58369"/>
        <dbReference type="ChEBI" id="CHEBI:63528"/>
        <dbReference type="ChEBI" id="CHEBI:456216"/>
        <dbReference type="EC" id="2.7.4.9"/>
    </reaction>
</comment>
<dbReference type="HAMAP" id="MF_00165">
    <property type="entry name" value="Thymidylate_kinase"/>
    <property type="match status" value="1"/>
</dbReference>
<dbReference type="InterPro" id="IPR027417">
    <property type="entry name" value="P-loop_NTPase"/>
</dbReference>
<evidence type="ECO:0000256" key="7">
    <source>
        <dbReference type="ARBA" id="ARBA00022777"/>
    </source>
</evidence>
<dbReference type="EC" id="2.7.4.9" evidence="2 11"/>
<comment type="function">
    <text evidence="11">Phosphorylation of dTMP to form dTDP in both de novo and salvage pathways of dTTP synthesis.</text>
</comment>
<dbReference type="Gene3D" id="3.40.50.300">
    <property type="entry name" value="P-loop containing nucleotide triphosphate hydrolases"/>
    <property type="match status" value="1"/>
</dbReference>
<evidence type="ECO:0000256" key="9">
    <source>
        <dbReference type="ARBA" id="ARBA00029962"/>
    </source>
</evidence>
<comment type="similarity">
    <text evidence="1 11">Belongs to the thymidylate kinase family.</text>
</comment>
<evidence type="ECO:0000256" key="5">
    <source>
        <dbReference type="ARBA" id="ARBA00022727"/>
    </source>
</evidence>
<feature type="domain" description="Thymidylate kinase-like" evidence="12">
    <location>
        <begin position="9"/>
        <end position="191"/>
    </location>
</feature>